<protein>
    <recommendedName>
        <fullName evidence="5">Polymer-forming cytoskeletal protein</fullName>
    </recommendedName>
</protein>
<keyword evidence="4" id="KW-1185">Reference proteome</keyword>
<dbReference type="Pfam" id="PF04519">
    <property type="entry name" value="Bactofilin"/>
    <property type="match status" value="1"/>
</dbReference>
<reference evidence="3 4" key="1">
    <citation type="submission" date="2022-01" db="EMBL/GenBank/DDBJ databases">
        <title>Desulfofustis limnae sp. nov., a novel mesophilic sulfate-reducing bacterium isolated from marsh soil.</title>
        <authorList>
            <person name="Watanabe M."/>
            <person name="Takahashi A."/>
            <person name="Kojima H."/>
            <person name="Fukui M."/>
        </authorList>
    </citation>
    <scope>NUCLEOTIDE SEQUENCE [LARGE SCALE GENOMIC DNA]</scope>
    <source>
        <strain evidence="3 4">PPLL</strain>
    </source>
</reference>
<dbReference type="EMBL" id="AP025516">
    <property type="protein sequence ID" value="BDD88824.1"/>
    <property type="molecule type" value="Genomic_DNA"/>
</dbReference>
<comment type="similarity">
    <text evidence="1">Belongs to the bactofilin family.</text>
</comment>
<evidence type="ECO:0000256" key="1">
    <source>
        <dbReference type="ARBA" id="ARBA00044755"/>
    </source>
</evidence>
<dbReference type="InterPro" id="IPR007607">
    <property type="entry name" value="BacA/B"/>
</dbReference>
<name>A0ABM7WCW3_9BACT</name>
<accession>A0ABM7WCW3</accession>
<feature type="compositionally biased region" description="Low complexity" evidence="2">
    <location>
        <begin position="124"/>
        <end position="144"/>
    </location>
</feature>
<evidence type="ECO:0008006" key="5">
    <source>
        <dbReference type="Google" id="ProtNLM"/>
    </source>
</evidence>
<dbReference type="PANTHER" id="PTHR35024">
    <property type="entry name" value="HYPOTHETICAL CYTOSOLIC PROTEIN"/>
    <property type="match status" value="1"/>
</dbReference>
<dbReference type="PANTHER" id="PTHR35024:SF4">
    <property type="entry name" value="POLYMER-FORMING CYTOSKELETAL PROTEIN"/>
    <property type="match status" value="1"/>
</dbReference>
<organism evidence="3 4">
    <name type="scientific">Desulfofustis limnaeus</name>
    <dbReference type="NCBI Taxonomy" id="2740163"/>
    <lineage>
        <taxon>Bacteria</taxon>
        <taxon>Pseudomonadati</taxon>
        <taxon>Thermodesulfobacteriota</taxon>
        <taxon>Desulfobulbia</taxon>
        <taxon>Desulfobulbales</taxon>
        <taxon>Desulfocapsaceae</taxon>
        <taxon>Desulfofustis</taxon>
    </lineage>
</organism>
<evidence type="ECO:0000313" key="3">
    <source>
        <dbReference type="EMBL" id="BDD88824.1"/>
    </source>
</evidence>
<dbReference type="Proteomes" id="UP000830055">
    <property type="component" value="Chromosome"/>
</dbReference>
<evidence type="ECO:0000256" key="2">
    <source>
        <dbReference type="SAM" id="MobiDB-lite"/>
    </source>
</evidence>
<proteinExistence type="inferred from homology"/>
<gene>
    <name evidence="3" type="ORF">DPPLL_31890</name>
</gene>
<feature type="region of interest" description="Disordered" evidence="2">
    <location>
        <begin position="116"/>
        <end position="144"/>
    </location>
</feature>
<evidence type="ECO:0000313" key="4">
    <source>
        <dbReference type="Proteomes" id="UP000830055"/>
    </source>
</evidence>
<sequence>MFSKKASIDKEMQKAESETITAIIDKTMVISGEISFKGKTRIDGTINGNIDGEHLVLSESGTITGDIRVSSFICHGTIDGNISASLVTARKGCSIRGRLEASNLTVEPGARLDGEIKATGSNLSSGSAKIPSGSSSTPTSSSSS</sequence>